<protein>
    <submittedName>
        <fullName evidence="2">Molecular chaperone Tir</fullName>
    </submittedName>
</protein>
<name>A0A806L9X0_LACPA</name>
<evidence type="ECO:0000313" key="2">
    <source>
        <dbReference type="EMBL" id="AHJ33454.1"/>
    </source>
</evidence>
<dbReference type="InterPro" id="IPR015032">
    <property type="entry name" value="ThsB__TIR-like_domain"/>
</dbReference>
<dbReference type="AlphaFoldDB" id="A0A806L9X0"/>
<accession>A0A806L9X0</accession>
<evidence type="ECO:0000259" key="1">
    <source>
        <dbReference type="Pfam" id="PF08937"/>
    </source>
</evidence>
<evidence type="ECO:0000313" key="3">
    <source>
        <dbReference type="Proteomes" id="UP000019441"/>
    </source>
</evidence>
<gene>
    <name evidence="2" type="ORF">AF91_09700</name>
</gene>
<dbReference type="EMBL" id="CP007122">
    <property type="protein sequence ID" value="AHJ33454.1"/>
    <property type="molecule type" value="Genomic_DNA"/>
</dbReference>
<reference evidence="2 3" key="1">
    <citation type="journal article" date="2014" name="Genome Announc.">
        <title>Whole Genome Sequence of the Probiotic Strain Lactobacillus paracasei N1115, Isolated from Traditional Chinese Fermented Milk.</title>
        <authorList>
            <person name="Wang S."/>
            <person name="Zhu H."/>
            <person name="He F."/>
            <person name="Luo Y."/>
            <person name="Kang Z."/>
            <person name="Lu C."/>
            <person name="Feng L."/>
            <person name="Lu X."/>
            <person name="Xue Y."/>
            <person name="Wang H."/>
        </authorList>
    </citation>
    <scope>NUCLEOTIDE SEQUENCE [LARGE SCALE GENOMIC DNA]</scope>
    <source>
        <strain evidence="2 3">N1115</strain>
    </source>
</reference>
<dbReference type="Proteomes" id="UP000019441">
    <property type="component" value="Chromosome"/>
</dbReference>
<dbReference type="RefSeq" id="WP_025376223.1">
    <property type="nucleotide sequence ID" value="NZ_CP007122.1"/>
</dbReference>
<dbReference type="KEGG" id="lpq:AF91_09700"/>
<sequence>MGHKCFISFKTENKDYKNQIQNDLDVDMIDRSLNEPIASTDEDYIMQKIRQDHLLDSTVTITLLGSYSAENSMTENQNFIKREMQASLYNSPNGILGVVLPEMYESVYRGQFTCSICGQKHNYVNIDNSTTIREFNYNYYLPLAAGKHIWSEEDRYCVLVRWDDFKDDPNAYINQAFDKRTSPARDKIKVFPK</sequence>
<proteinExistence type="predicted"/>
<organism evidence="2 3">
    <name type="scientific">Lacticaseibacillus paracasei N1115</name>
    <dbReference type="NCBI Taxonomy" id="1446494"/>
    <lineage>
        <taxon>Bacteria</taxon>
        <taxon>Bacillati</taxon>
        <taxon>Bacillota</taxon>
        <taxon>Bacilli</taxon>
        <taxon>Lactobacillales</taxon>
        <taxon>Lactobacillaceae</taxon>
        <taxon>Lacticaseibacillus</taxon>
    </lineage>
</organism>
<dbReference type="Pfam" id="PF08937">
    <property type="entry name" value="ThsB_TIR"/>
    <property type="match status" value="1"/>
</dbReference>
<feature type="domain" description="Thoeris protein ThsB TIR-like" evidence="1">
    <location>
        <begin position="6"/>
        <end position="101"/>
    </location>
</feature>